<dbReference type="CTD" id="112752"/>
<dbReference type="InterPro" id="IPR029302">
    <property type="entry name" value="IFT43"/>
</dbReference>
<reference evidence="4" key="2">
    <citation type="submission" date="2025-08" db="UniProtKB">
        <authorList>
            <consortium name="Ensembl"/>
        </authorList>
    </citation>
    <scope>IDENTIFICATION</scope>
</reference>
<sequence>MDANLQKADGGAVKHVAKSGRRARLTSDQSSFEDSRLSRKSSTSALGEGLPPKPARRQGGWAEDSSRSGSGKASRRPAAEDFEDRRLRPQTPQGSDDEGDIPVIPDLEEEDLTKQVAAPPSIQVNRVMTYKDLDNDLKCYSAFQTLDGQIDLKLLTKVLAPEQEVKEDDVCWDWDHLFTEVSSELLMEWDQGESEEPTASSVT</sequence>
<name>A0A8C5E4A6_GOUWI</name>
<dbReference type="GO" id="GO:0030991">
    <property type="term" value="C:intraciliary transport particle A"/>
    <property type="evidence" value="ECO:0007669"/>
    <property type="project" value="InterPro"/>
</dbReference>
<keyword evidence="2" id="KW-0970">Cilium biogenesis/degradation</keyword>
<feature type="compositionally biased region" description="Basic and acidic residues" evidence="3">
    <location>
        <begin position="77"/>
        <end position="87"/>
    </location>
</feature>
<comment type="similarity">
    <text evidence="1">Belongs to the IFT43 family.</text>
</comment>
<dbReference type="GO" id="GO:0035721">
    <property type="term" value="P:intraciliary retrograde transport"/>
    <property type="evidence" value="ECO:0007669"/>
    <property type="project" value="TreeGrafter"/>
</dbReference>
<reference evidence="4" key="3">
    <citation type="submission" date="2025-09" db="UniProtKB">
        <authorList>
            <consortium name="Ensembl"/>
        </authorList>
    </citation>
    <scope>IDENTIFICATION</scope>
</reference>
<gene>
    <name evidence="4" type="primary">ift43</name>
</gene>
<evidence type="ECO:0000313" key="5">
    <source>
        <dbReference type="Proteomes" id="UP000694680"/>
    </source>
</evidence>
<dbReference type="Proteomes" id="UP000694680">
    <property type="component" value="Chromosome 22"/>
</dbReference>
<dbReference type="GO" id="GO:0005929">
    <property type="term" value="C:cilium"/>
    <property type="evidence" value="ECO:0007669"/>
    <property type="project" value="TreeGrafter"/>
</dbReference>
<dbReference type="PANTHER" id="PTHR33724:SF1">
    <property type="entry name" value="INTRAFLAGELLAR TRANSPORT PROTEIN 43 HOMOLOG"/>
    <property type="match status" value="1"/>
</dbReference>
<evidence type="ECO:0008006" key="6">
    <source>
        <dbReference type="Google" id="ProtNLM"/>
    </source>
</evidence>
<dbReference type="AlphaFoldDB" id="A0A8C5E4A6"/>
<evidence type="ECO:0000313" key="4">
    <source>
        <dbReference type="Ensembl" id="ENSGWIP00000014537.1"/>
    </source>
</evidence>
<dbReference type="GeneID" id="114456369"/>
<feature type="region of interest" description="Disordered" evidence="3">
    <location>
        <begin position="1"/>
        <end position="114"/>
    </location>
</feature>
<reference evidence="4" key="1">
    <citation type="submission" date="2020-06" db="EMBL/GenBank/DDBJ databases">
        <authorList>
            <consortium name="Wellcome Sanger Institute Data Sharing"/>
        </authorList>
    </citation>
    <scope>NUCLEOTIDE SEQUENCE [LARGE SCALE GENOMIC DNA]</scope>
</reference>
<feature type="compositionally biased region" description="Basic residues" evidence="3">
    <location>
        <begin position="15"/>
        <end position="24"/>
    </location>
</feature>
<keyword evidence="5" id="KW-1185">Reference proteome</keyword>
<dbReference type="Pfam" id="PF15305">
    <property type="entry name" value="IFT43"/>
    <property type="match status" value="1"/>
</dbReference>
<protein>
    <recommendedName>
        <fullName evidence="6">Intraflagellar transport 43</fullName>
    </recommendedName>
</protein>
<accession>A0A8C5E4A6</accession>
<dbReference type="RefSeq" id="XP_028293891.1">
    <property type="nucleotide sequence ID" value="XM_028438090.1"/>
</dbReference>
<organism evidence="4 5">
    <name type="scientific">Gouania willdenowi</name>
    <name type="common">Blunt-snouted clingfish</name>
    <name type="synonym">Lepadogaster willdenowi</name>
    <dbReference type="NCBI Taxonomy" id="441366"/>
    <lineage>
        <taxon>Eukaryota</taxon>
        <taxon>Metazoa</taxon>
        <taxon>Chordata</taxon>
        <taxon>Craniata</taxon>
        <taxon>Vertebrata</taxon>
        <taxon>Euteleostomi</taxon>
        <taxon>Actinopterygii</taxon>
        <taxon>Neopterygii</taxon>
        <taxon>Teleostei</taxon>
        <taxon>Neoteleostei</taxon>
        <taxon>Acanthomorphata</taxon>
        <taxon>Ovalentaria</taxon>
        <taxon>Blenniimorphae</taxon>
        <taxon>Blenniiformes</taxon>
        <taxon>Gobiesocoidei</taxon>
        <taxon>Gobiesocidae</taxon>
        <taxon>Gobiesocinae</taxon>
        <taxon>Gouania</taxon>
    </lineage>
</organism>
<dbReference type="Ensembl" id="ENSGWIT00000016058.1">
    <property type="protein sequence ID" value="ENSGWIP00000014537.1"/>
    <property type="gene ID" value="ENSGWIG00000008202.1"/>
</dbReference>
<dbReference type="PANTHER" id="PTHR33724">
    <property type="entry name" value="INTRAFLAGELLAR TRANSPORT PROTEIN 43 HOMOLOG"/>
    <property type="match status" value="1"/>
</dbReference>
<evidence type="ECO:0000256" key="3">
    <source>
        <dbReference type="SAM" id="MobiDB-lite"/>
    </source>
</evidence>
<evidence type="ECO:0000256" key="2">
    <source>
        <dbReference type="ARBA" id="ARBA00022794"/>
    </source>
</evidence>
<evidence type="ECO:0000256" key="1">
    <source>
        <dbReference type="ARBA" id="ARBA00007563"/>
    </source>
</evidence>
<proteinExistence type="inferred from homology"/>
<feature type="compositionally biased region" description="Acidic residues" evidence="3">
    <location>
        <begin position="95"/>
        <end position="111"/>
    </location>
</feature>